<accession>A0A9J6DGT4</accession>
<comment type="caution">
    <text evidence="1">The sequence shown here is derived from an EMBL/GenBank/DDBJ whole genome shotgun (WGS) entry which is preliminary data.</text>
</comment>
<sequence length="348" mass="39165">MCLVRGGAAHEAAGRRRRLEHLRSQAGRGSRTAEDIKDWDSYRSVAAPNLLMSGPTANLDEERRRATTVQVSPLRPASELITPGASEPGKLRPSRGTGLLVFQGWLRARVWRETLQRSGRSSDFRDNSTTISSTQRPEENLREFIYAIATSYGYIEEEVIEAEKGKPVLRQMHHELQGLVEGHVYNDLAEFVIAADGLIERAWHRLQCRALPLPCNQVTRDLAFRLIHAVNYRSLPQPTTMATASFASFAASPPVLSTYHWPLHPARLNSLYRQDRQYSCDAASPRLLYEPGQDRSCGRSSQVKQCVCSAITIVDSATFLVTVLWVDEWDQNVEKSCLHRQKAVRTNV</sequence>
<name>A0A9J6DGT4_RHIMP</name>
<gene>
    <name evidence="1" type="ORF">HPB51_015600</name>
</gene>
<keyword evidence="2" id="KW-1185">Reference proteome</keyword>
<reference evidence="1" key="1">
    <citation type="journal article" date="2020" name="Cell">
        <title>Large-Scale Comparative Analyses of Tick Genomes Elucidate Their Genetic Diversity and Vector Capacities.</title>
        <authorList>
            <consortium name="Tick Genome and Microbiome Consortium (TIGMIC)"/>
            <person name="Jia N."/>
            <person name="Wang J."/>
            <person name="Shi W."/>
            <person name="Du L."/>
            <person name="Sun Y."/>
            <person name="Zhan W."/>
            <person name="Jiang J.F."/>
            <person name="Wang Q."/>
            <person name="Zhang B."/>
            <person name="Ji P."/>
            <person name="Bell-Sakyi L."/>
            <person name="Cui X.M."/>
            <person name="Yuan T.T."/>
            <person name="Jiang B.G."/>
            <person name="Yang W.F."/>
            <person name="Lam T.T."/>
            <person name="Chang Q.C."/>
            <person name="Ding S.J."/>
            <person name="Wang X.J."/>
            <person name="Zhu J.G."/>
            <person name="Ruan X.D."/>
            <person name="Zhao L."/>
            <person name="Wei J.T."/>
            <person name="Ye R.Z."/>
            <person name="Que T.C."/>
            <person name="Du C.H."/>
            <person name="Zhou Y.H."/>
            <person name="Cheng J.X."/>
            <person name="Dai P.F."/>
            <person name="Guo W.B."/>
            <person name="Han X.H."/>
            <person name="Huang E.J."/>
            <person name="Li L.F."/>
            <person name="Wei W."/>
            <person name="Gao Y.C."/>
            <person name="Liu J.Z."/>
            <person name="Shao H.Z."/>
            <person name="Wang X."/>
            <person name="Wang C.C."/>
            <person name="Yang T.C."/>
            <person name="Huo Q.B."/>
            <person name="Li W."/>
            <person name="Chen H.Y."/>
            <person name="Chen S.E."/>
            <person name="Zhou L.G."/>
            <person name="Ni X.B."/>
            <person name="Tian J.H."/>
            <person name="Sheng Y."/>
            <person name="Liu T."/>
            <person name="Pan Y.S."/>
            <person name="Xia L.Y."/>
            <person name="Li J."/>
            <person name="Zhao F."/>
            <person name="Cao W.C."/>
        </authorList>
    </citation>
    <scope>NUCLEOTIDE SEQUENCE</scope>
    <source>
        <strain evidence="1">Rmic-2018</strain>
    </source>
</reference>
<organism evidence="1 2">
    <name type="scientific">Rhipicephalus microplus</name>
    <name type="common">Cattle tick</name>
    <name type="synonym">Boophilus microplus</name>
    <dbReference type="NCBI Taxonomy" id="6941"/>
    <lineage>
        <taxon>Eukaryota</taxon>
        <taxon>Metazoa</taxon>
        <taxon>Ecdysozoa</taxon>
        <taxon>Arthropoda</taxon>
        <taxon>Chelicerata</taxon>
        <taxon>Arachnida</taxon>
        <taxon>Acari</taxon>
        <taxon>Parasitiformes</taxon>
        <taxon>Ixodida</taxon>
        <taxon>Ixodoidea</taxon>
        <taxon>Ixodidae</taxon>
        <taxon>Rhipicephalinae</taxon>
        <taxon>Rhipicephalus</taxon>
        <taxon>Boophilus</taxon>
    </lineage>
</organism>
<proteinExistence type="predicted"/>
<dbReference type="Proteomes" id="UP000821866">
    <property type="component" value="Chromosome 7"/>
</dbReference>
<reference evidence="1" key="2">
    <citation type="submission" date="2021-09" db="EMBL/GenBank/DDBJ databases">
        <authorList>
            <person name="Jia N."/>
            <person name="Wang J."/>
            <person name="Shi W."/>
            <person name="Du L."/>
            <person name="Sun Y."/>
            <person name="Zhan W."/>
            <person name="Jiang J."/>
            <person name="Wang Q."/>
            <person name="Zhang B."/>
            <person name="Ji P."/>
            <person name="Sakyi L.B."/>
            <person name="Cui X."/>
            <person name="Yuan T."/>
            <person name="Jiang B."/>
            <person name="Yang W."/>
            <person name="Lam T.T.-Y."/>
            <person name="Chang Q."/>
            <person name="Ding S."/>
            <person name="Wang X."/>
            <person name="Zhu J."/>
            <person name="Ruan X."/>
            <person name="Zhao L."/>
            <person name="Wei J."/>
            <person name="Que T."/>
            <person name="Du C."/>
            <person name="Cheng J."/>
            <person name="Dai P."/>
            <person name="Han X."/>
            <person name="Huang E."/>
            <person name="Gao Y."/>
            <person name="Liu J."/>
            <person name="Shao H."/>
            <person name="Ye R."/>
            <person name="Li L."/>
            <person name="Wei W."/>
            <person name="Wang X."/>
            <person name="Wang C."/>
            <person name="Huo Q."/>
            <person name="Li W."/>
            <person name="Guo W."/>
            <person name="Chen H."/>
            <person name="Chen S."/>
            <person name="Zhou L."/>
            <person name="Zhou L."/>
            <person name="Ni X."/>
            <person name="Tian J."/>
            <person name="Zhou Y."/>
            <person name="Sheng Y."/>
            <person name="Liu T."/>
            <person name="Pan Y."/>
            <person name="Xia L."/>
            <person name="Li J."/>
            <person name="Zhao F."/>
            <person name="Cao W."/>
        </authorList>
    </citation>
    <scope>NUCLEOTIDE SEQUENCE</scope>
    <source>
        <strain evidence="1">Rmic-2018</strain>
        <tissue evidence="1">Larvae</tissue>
    </source>
</reference>
<dbReference type="AlphaFoldDB" id="A0A9J6DGT4"/>
<dbReference type="EMBL" id="JABSTU010000009">
    <property type="protein sequence ID" value="KAH8021420.1"/>
    <property type="molecule type" value="Genomic_DNA"/>
</dbReference>
<evidence type="ECO:0000313" key="1">
    <source>
        <dbReference type="EMBL" id="KAH8021420.1"/>
    </source>
</evidence>
<evidence type="ECO:0000313" key="2">
    <source>
        <dbReference type="Proteomes" id="UP000821866"/>
    </source>
</evidence>
<protein>
    <submittedName>
        <fullName evidence="1">Uncharacterized protein</fullName>
    </submittedName>
</protein>